<feature type="transmembrane region" description="Helical" evidence="1">
    <location>
        <begin position="163"/>
        <end position="179"/>
    </location>
</feature>
<evidence type="ECO:0000313" key="3">
    <source>
        <dbReference type="Proteomes" id="UP000469952"/>
    </source>
</evidence>
<name>A0A843YZ03_LEUME</name>
<keyword evidence="1" id="KW-1133">Transmembrane helix</keyword>
<protein>
    <submittedName>
        <fullName evidence="2">Uncharacterized protein</fullName>
    </submittedName>
</protein>
<evidence type="ECO:0000313" key="2">
    <source>
        <dbReference type="EMBL" id="MQR26094.1"/>
    </source>
</evidence>
<reference evidence="2 3" key="1">
    <citation type="submission" date="2019-10" db="EMBL/GenBank/DDBJ databases">
        <title>WGS of Leuconostoc mesenteroides.</title>
        <authorList>
            <person name="Melo Bolivar J."/>
            <person name="Marino-Ramirez L."/>
            <person name="Villamil Diaz L.M."/>
        </authorList>
    </citation>
    <scope>NUCLEOTIDE SEQUENCE [LARGE SCALE GENOMIC DNA]</scope>
    <source>
        <strain evidence="2 3">M11</strain>
    </source>
</reference>
<dbReference type="AlphaFoldDB" id="A0A843YZ03"/>
<sequence length="180" mass="20670">MTEFLLQFVQNIGYFLILPIIIAWSISFFSSLLSQWLTIHTSYTITAILSFFGVVIHELSHLIVAIIFRHHITEFRLWQISDDGVLGYVNREYNPSSFYQKLGNIFISIAPIVGVTAAICSLIKFIWVPGLYIRNTFVILIIGSLLLGFNLSAADWQNFRRGIPLYLIVILFISTLQYLF</sequence>
<proteinExistence type="predicted"/>
<feature type="transmembrane region" description="Helical" evidence="1">
    <location>
        <begin position="105"/>
        <end position="126"/>
    </location>
</feature>
<accession>A0A843YZ03</accession>
<dbReference type="Proteomes" id="UP000469952">
    <property type="component" value="Unassembled WGS sequence"/>
</dbReference>
<gene>
    <name evidence="2" type="ORF">GFV13_02125</name>
</gene>
<evidence type="ECO:0000256" key="1">
    <source>
        <dbReference type="SAM" id="Phobius"/>
    </source>
</evidence>
<keyword evidence="1" id="KW-0472">Membrane</keyword>
<dbReference type="RefSeq" id="WP_059442102.1">
    <property type="nucleotide sequence ID" value="NZ_BCMO01000013.1"/>
</dbReference>
<dbReference type="EMBL" id="WIPA01000002">
    <property type="protein sequence ID" value="MQR26094.1"/>
    <property type="molecule type" value="Genomic_DNA"/>
</dbReference>
<feature type="transmembrane region" description="Helical" evidence="1">
    <location>
        <begin position="12"/>
        <end position="33"/>
    </location>
</feature>
<keyword evidence="1" id="KW-0812">Transmembrane</keyword>
<feature type="transmembrane region" description="Helical" evidence="1">
    <location>
        <begin position="45"/>
        <end position="68"/>
    </location>
</feature>
<feature type="transmembrane region" description="Helical" evidence="1">
    <location>
        <begin position="132"/>
        <end position="151"/>
    </location>
</feature>
<organism evidence="2 3">
    <name type="scientific">Leuconostoc mesenteroides</name>
    <dbReference type="NCBI Taxonomy" id="1245"/>
    <lineage>
        <taxon>Bacteria</taxon>
        <taxon>Bacillati</taxon>
        <taxon>Bacillota</taxon>
        <taxon>Bacilli</taxon>
        <taxon>Lactobacillales</taxon>
        <taxon>Lactobacillaceae</taxon>
        <taxon>Leuconostoc</taxon>
    </lineage>
</organism>
<comment type="caution">
    <text evidence="2">The sequence shown here is derived from an EMBL/GenBank/DDBJ whole genome shotgun (WGS) entry which is preliminary data.</text>
</comment>